<reference evidence="6" key="1">
    <citation type="submission" date="2017-11" db="EMBL/GenBank/DDBJ databases">
        <authorList>
            <person name="Watanabe M."/>
            <person name="Kojima H."/>
        </authorList>
    </citation>
    <scope>NUCLEOTIDE SEQUENCE [LARGE SCALE GENOMIC DNA]</scope>
    <source>
        <strain evidence="6">Tokyo 01</strain>
    </source>
</reference>
<evidence type="ECO:0000256" key="1">
    <source>
        <dbReference type="ARBA" id="ARBA00001933"/>
    </source>
</evidence>
<dbReference type="Proteomes" id="UP000288096">
    <property type="component" value="Unassembled WGS sequence"/>
</dbReference>
<dbReference type="FunFam" id="3.40.640.10:FF:000046">
    <property type="entry name" value="Cystathionine gamma-lyase"/>
    <property type="match status" value="1"/>
</dbReference>
<evidence type="ECO:0000256" key="2">
    <source>
        <dbReference type="ARBA" id="ARBA00022898"/>
    </source>
</evidence>
<organism evidence="5 6">
    <name type="scientific">Desulfonema ishimotonii</name>
    <dbReference type="NCBI Taxonomy" id="45657"/>
    <lineage>
        <taxon>Bacteria</taxon>
        <taxon>Pseudomonadati</taxon>
        <taxon>Thermodesulfobacteriota</taxon>
        <taxon>Desulfobacteria</taxon>
        <taxon>Desulfobacterales</taxon>
        <taxon>Desulfococcaceae</taxon>
        <taxon>Desulfonema</taxon>
    </lineage>
</organism>
<evidence type="ECO:0000256" key="4">
    <source>
        <dbReference type="RuleBase" id="RU362118"/>
    </source>
</evidence>
<evidence type="ECO:0000313" key="5">
    <source>
        <dbReference type="EMBL" id="GBC60617.1"/>
    </source>
</evidence>
<comment type="cofactor">
    <cofactor evidence="1 4">
        <name>pyridoxal 5'-phosphate</name>
        <dbReference type="ChEBI" id="CHEBI:597326"/>
    </cofactor>
</comment>
<dbReference type="InterPro" id="IPR000277">
    <property type="entry name" value="Cys/Met-Metab_PyrdxlP-dep_enz"/>
</dbReference>
<dbReference type="FunFam" id="3.90.1150.10:FF:000087">
    <property type="entry name" value="Putative methionine gamma-lyase"/>
    <property type="match status" value="1"/>
</dbReference>
<dbReference type="PANTHER" id="PTHR11808">
    <property type="entry name" value="TRANS-SULFURATION ENZYME FAMILY MEMBER"/>
    <property type="match status" value="1"/>
</dbReference>
<feature type="modified residue" description="N6-(pyridoxal phosphate)lysine" evidence="3">
    <location>
        <position position="210"/>
    </location>
</feature>
<dbReference type="RefSeq" id="WP_124328012.1">
    <property type="nucleotide sequence ID" value="NZ_BEXT01000001.1"/>
</dbReference>
<comment type="caution">
    <text evidence="5">The sequence shown here is derived from an EMBL/GenBank/DDBJ whole genome shotgun (WGS) entry which is preliminary data.</text>
</comment>
<proteinExistence type="inferred from homology"/>
<comment type="similarity">
    <text evidence="4">Belongs to the trans-sulfuration enzymes family.</text>
</comment>
<protein>
    <submittedName>
        <fullName evidence="5">Cystathionine beta-lyase</fullName>
    </submittedName>
</protein>
<accession>A0A401FUF1</accession>
<keyword evidence="6" id="KW-1185">Reference proteome</keyword>
<dbReference type="InterPro" id="IPR015424">
    <property type="entry name" value="PyrdxlP-dep_Trfase"/>
</dbReference>
<dbReference type="InterPro" id="IPR015421">
    <property type="entry name" value="PyrdxlP-dep_Trfase_major"/>
</dbReference>
<reference evidence="6" key="2">
    <citation type="submission" date="2019-01" db="EMBL/GenBank/DDBJ databases">
        <title>Genome sequence of Desulfonema ishimotonii strain Tokyo 01.</title>
        <authorList>
            <person name="Fukui M."/>
        </authorList>
    </citation>
    <scope>NUCLEOTIDE SEQUENCE [LARGE SCALE GENOMIC DNA]</scope>
    <source>
        <strain evidence="6">Tokyo 01</strain>
    </source>
</reference>
<dbReference type="PANTHER" id="PTHR11808:SF80">
    <property type="entry name" value="CYSTATHIONINE GAMMA-LYASE"/>
    <property type="match status" value="1"/>
</dbReference>
<dbReference type="GO" id="GO:0005737">
    <property type="term" value="C:cytoplasm"/>
    <property type="evidence" value="ECO:0007669"/>
    <property type="project" value="TreeGrafter"/>
</dbReference>
<dbReference type="InterPro" id="IPR015422">
    <property type="entry name" value="PyrdxlP-dep_Trfase_small"/>
</dbReference>
<dbReference type="GO" id="GO:0019346">
    <property type="term" value="P:transsulfuration"/>
    <property type="evidence" value="ECO:0007669"/>
    <property type="project" value="InterPro"/>
</dbReference>
<sequence>MQKFNPEQALCEIRREFGEHGGVTPSVSRSATFTVMEPHTMPEIFEGTRSPDRGGCYLYSRHFNPTRIVLSRYLAAMEGTEFALCTASGMAAISCTLLQLCKAGDHIVSSNIVYGGTHALLRDLLPEMGVTTTFVDPADTEAFEAAIRPETRVIYTESVGNPTLRAADIPALSALARDRGIRLVVDNTFAPMILSPARLGADVVVYSMTKFISGGSDMIAGAICASKEFLNRLMDLHTGRLMLLGPTMDPRIAFDLIQRLPHLGIRMREHSRRALAVATRLKALGVKVNYPGLPDHPQHDLFSAMLNEGYGYGGILTIDCGTRERAEKLMAILQNEERFGLMAVSLGYFDTLMSCSGSSTSSEISSEEQAEMGLSPGLIRLSIGYTGGLDDRLAQIERAVKALGTTAGE</sequence>
<dbReference type="CDD" id="cd00614">
    <property type="entry name" value="CGS_like"/>
    <property type="match status" value="1"/>
</dbReference>
<dbReference type="PIRSF" id="PIRSF001434">
    <property type="entry name" value="CGS"/>
    <property type="match status" value="1"/>
</dbReference>
<dbReference type="OrthoDB" id="9805807at2"/>
<dbReference type="EMBL" id="BEXT01000001">
    <property type="protein sequence ID" value="GBC60617.1"/>
    <property type="molecule type" value="Genomic_DNA"/>
</dbReference>
<keyword evidence="5" id="KW-0456">Lyase</keyword>
<dbReference type="Pfam" id="PF01053">
    <property type="entry name" value="Cys_Met_Meta_PP"/>
    <property type="match status" value="1"/>
</dbReference>
<dbReference type="Gene3D" id="3.40.640.10">
    <property type="entry name" value="Type I PLP-dependent aspartate aminotransferase-like (Major domain)"/>
    <property type="match status" value="1"/>
</dbReference>
<keyword evidence="2 3" id="KW-0663">Pyridoxal phosphate</keyword>
<evidence type="ECO:0000256" key="3">
    <source>
        <dbReference type="PIRSR" id="PIRSR001434-2"/>
    </source>
</evidence>
<dbReference type="SUPFAM" id="SSF53383">
    <property type="entry name" value="PLP-dependent transferases"/>
    <property type="match status" value="1"/>
</dbReference>
<dbReference type="Gene3D" id="3.90.1150.10">
    <property type="entry name" value="Aspartate Aminotransferase, domain 1"/>
    <property type="match status" value="1"/>
</dbReference>
<dbReference type="GO" id="GO:0030170">
    <property type="term" value="F:pyridoxal phosphate binding"/>
    <property type="evidence" value="ECO:0007669"/>
    <property type="project" value="InterPro"/>
</dbReference>
<evidence type="ECO:0000313" key="6">
    <source>
        <dbReference type="Proteomes" id="UP000288096"/>
    </source>
</evidence>
<dbReference type="AlphaFoldDB" id="A0A401FUF1"/>
<name>A0A401FUF1_9BACT</name>
<dbReference type="GO" id="GO:0016846">
    <property type="term" value="F:carbon-sulfur lyase activity"/>
    <property type="evidence" value="ECO:0007669"/>
    <property type="project" value="TreeGrafter"/>
</dbReference>
<gene>
    <name evidence="5" type="ORF">DENIS_1574</name>
</gene>